<proteinExistence type="predicted"/>
<gene>
    <name evidence="2" type="ORF">NEMVEDRAFT_v1g248641</name>
</gene>
<organism evidence="2 3">
    <name type="scientific">Nematostella vectensis</name>
    <name type="common">Starlet sea anemone</name>
    <dbReference type="NCBI Taxonomy" id="45351"/>
    <lineage>
        <taxon>Eukaryota</taxon>
        <taxon>Metazoa</taxon>
        <taxon>Cnidaria</taxon>
        <taxon>Anthozoa</taxon>
        <taxon>Hexacorallia</taxon>
        <taxon>Actiniaria</taxon>
        <taxon>Edwardsiidae</taxon>
        <taxon>Nematostella</taxon>
    </lineage>
</organism>
<sequence>MASKTRKPKTPNSKSPQKRASQTDSYSPEVADSPRARPTNDLGRRLRDLCVSWHESVHKWTNLNSLGTNVANKLMNLQLQDHYSDAEGTNSVSVLDDTSESASAELQDEIVRTSQELSTILQKMDGIVTKMESLSKNFEAAKELDKMKEATSDQNDGKCIFKTWTVDKYCNTSNKLLAMYRKELTLKEKLFSSFTSTKDRITLMVYLSLWLHSPYIDRDHDILLESMLVETDLRK</sequence>
<reference evidence="2 3" key="1">
    <citation type="journal article" date="2007" name="Science">
        <title>Sea anemone genome reveals ancestral eumetazoan gene repertoire and genomic organization.</title>
        <authorList>
            <person name="Putnam N.H."/>
            <person name="Srivastava M."/>
            <person name="Hellsten U."/>
            <person name="Dirks B."/>
            <person name="Chapman J."/>
            <person name="Salamov A."/>
            <person name="Terry A."/>
            <person name="Shapiro H."/>
            <person name="Lindquist E."/>
            <person name="Kapitonov V.V."/>
            <person name="Jurka J."/>
            <person name="Genikhovich G."/>
            <person name="Grigoriev I.V."/>
            <person name="Lucas S.M."/>
            <person name="Steele R.E."/>
            <person name="Finnerty J.R."/>
            <person name="Technau U."/>
            <person name="Martindale M.Q."/>
            <person name="Rokhsar D.S."/>
        </authorList>
    </citation>
    <scope>NUCLEOTIDE SEQUENCE [LARGE SCALE GENOMIC DNA]</scope>
    <source>
        <strain evidence="3">CH2 X CH6</strain>
    </source>
</reference>
<dbReference type="eggNOG" id="ENOG502S092">
    <property type="taxonomic scope" value="Eukaryota"/>
</dbReference>
<evidence type="ECO:0000313" key="3">
    <source>
        <dbReference type="Proteomes" id="UP000001593"/>
    </source>
</evidence>
<evidence type="ECO:0000256" key="1">
    <source>
        <dbReference type="SAM" id="MobiDB-lite"/>
    </source>
</evidence>
<keyword evidence="3" id="KW-1185">Reference proteome</keyword>
<dbReference type="OrthoDB" id="17066at2759"/>
<protein>
    <recommendedName>
        <fullName evidence="4">Cyclin-dependent kinase 2-interacting protein</fullName>
    </recommendedName>
</protein>
<dbReference type="InterPro" id="IPR023250">
    <property type="entry name" value="Cyclin-dep_Kinase_2_interact"/>
</dbReference>
<dbReference type="KEGG" id="nve:5500286"/>
<dbReference type="HOGENOM" id="CLU_077982_0_0_1"/>
<dbReference type="STRING" id="45351.A7T300"/>
<dbReference type="PANTHER" id="PTHR15827:SF2">
    <property type="entry name" value="CYCLIN-DEPENDENT KINASE 2-INTERACTING PROTEIN"/>
    <property type="match status" value="1"/>
</dbReference>
<name>A7T300_NEMVE</name>
<dbReference type="EMBL" id="DS470365">
    <property type="protein sequence ID" value="EDO29665.1"/>
    <property type="molecule type" value="Genomic_DNA"/>
</dbReference>
<dbReference type="InParanoid" id="A7T300"/>
<dbReference type="OMA" id="HQPYVET"/>
<dbReference type="PRINTS" id="PR02040">
    <property type="entry name" value="CDK2IP"/>
</dbReference>
<dbReference type="AlphaFoldDB" id="A7T300"/>
<evidence type="ECO:0008006" key="4">
    <source>
        <dbReference type="Google" id="ProtNLM"/>
    </source>
</evidence>
<feature type="region of interest" description="Disordered" evidence="1">
    <location>
        <begin position="1"/>
        <end position="41"/>
    </location>
</feature>
<accession>A7T300</accession>
<dbReference type="PANTHER" id="PTHR15827">
    <property type="entry name" value="CYCLIN-DEPENDENT KINASE 2-INTERACTING PROTEIN"/>
    <property type="match status" value="1"/>
</dbReference>
<dbReference type="PhylomeDB" id="A7T300"/>
<feature type="compositionally biased region" description="Polar residues" evidence="1">
    <location>
        <begin position="10"/>
        <end position="26"/>
    </location>
</feature>
<dbReference type="Proteomes" id="UP000001593">
    <property type="component" value="Unassembled WGS sequence"/>
</dbReference>
<evidence type="ECO:0000313" key="2">
    <source>
        <dbReference type="EMBL" id="EDO29665.1"/>
    </source>
</evidence>